<evidence type="ECO:0008006" key="2">
    <source>
        <dbReference type="Google" id="ProtNLM"/>
    </source>
</evidence>
<name>M8AW20_AEGTA</name>
<dbReference type="AlphaFoldDB" id="M8AW20"/>
<dbReference type="PANTHER" id="PTHR34591:SF33">
    <property type="entry name" value="F-BOX DOMAIN-CONTAINING PROTEIN"/>
    <property type="match status" value="1"/>
</dbReference>
<sequence>MSFIAPSATRFGRPVYCDLATVCQSCNGLLLLGEGDDYYYVLNPATARYAHVPLPTAPWYRFAICLAFDPAVSLHYNVFLFQEGGLLKVKPLPTTQMQGEDLPLKQVQLEVVDEPTDHMLPMLVYSSYTGRWENTEFTPGRCAPGHLYNVVARPPESHGRVFCSSEYWRGSLYMHCHNSILVILRPAKVTYDMVQLPGEPCSARSFYDDLPLNSVLASYERGIHYVATNGSQLRVWMLTESIDDQLDSTLAHDISLNLDCHMIHTLKIQPKVKWRIVGSRGGSVSLTDNDVEDKKENGAGADGSEYSWNSDEDNFIDVGEGAAHQELRTIRAYCGIMGFHPYKNALILLLNSVMVVYHLDTSRMQYLSNEHELVEDSEQHACCVNDSFVYRPCYKDVLSAGKLSISS</sequence>
<protein>
    <recommendedName>
        <fullName evidence="2">F-box associated domain-containing protein</fullName>
    </recommendedName>
</protein>
<evidence type="ECO:0000313" key="1">
    <source>
        <dbReference type="EnsemblPlants" id="EMT05860"/>
    </source>
</evidence>
<reference evidence="1" key="1">
    <citation type="submission" date="2015-06" db="UniProtKB">
        <authorList>
            <consortium name="EnsemblPlants"/>
        </authorList>
    </citation>
    <scope>IDENTIFICATION</scope>
</reference>
<dbReference type="EnsemblPlants" id="EMT05860">
    <property type="protein sequence ID" value="EMT05860"/>
    <property type="gene ID" value="F775_10632"/>
</dbReference>
<dbReference type="PANTHER" id="PTHR34591">
    <property type="entry name" value="OS03G0653100 PROTEIN-RELATED"/>
    <property type="match status" value="1"/>
</dbReference>
<accession>M8AW20</accession>
<organism evidence="1">
    <name type="scientific">Aegilops tauschii</name>
    <name type="common">Tausch's goatgrass</name>
    <name type="synonym">Aegilops squarrosa</name>
    <dbReference type="NCBI Taxonomy" id="37682"/>
    <lineage>
        <taxon>Eukaryota</taxon>
        <taxon>Viridiplantae</taxon>
        <taxon>Streptophyta</taxon>
        <taxon>Embryophyta</taxon>
        <taxon>Tracheophyta</taxon>
        <taxon>Spermatophyta</taxon>
        <taxon>Magnoliopsida</taxon>
        <taxon>Liliopsida</taxon>
        <taxon>Poales</taxon>
        <taxon>Poaceae</taxon>
        <taxon>BOP clade</taxon>
        <taxon>Pooideae</taxon>
        <taxon>Triticodae</taxon>
        <taxon>Triticeae</taxon>
        <taxon>Triticinae</taxon>
        <taxon>Aegilops</taxon>
    </lineage>
</organism>
<proteinExistence type="predicted"/>